<dbReference type="Pfam" id="PF02902">
    <property type="entry name" value="Peptidase_C48"/>
    <property type="match status" value="1"/>
</dbReference>
<evidence type="ECO:0000313" key="6">
    <source>
        <dbReference type="Proteomes" id="UP001163046"/>
    </source>
</evidence>
<dbReference type="InterPro" id="IPR038765">
    <property type="entry name" value="Papain-like_cys_pep_sf"/>
</dbReference>
<dbReference type="AlphaFoldDB" id="A0A9W9YNG7"/>
<comment type="similarity">
    <text evidence="1">Belongs to the peptidase C48 family.</text>
</comment>
<proteinExistence type="inferred from homology"/>
<dbReference type="Proteomes" id="UP001163046">
    <property type="component" value="Unassembled WGS sequence"/>
</dbReference>
<organism evidence="5 6">
    <name type="scientific">Desmophyllum pertusum</name>
    <dbReference type="NCBI Taxonomy" id="174260"/>
    <lineage>
        <taxon>Eukaryota</taxon>
        <taxon>Metazoa</taxon>
        <taxon>Cnidaria</taxon>
        <taxon>Anthozoa</taxon>
        <taxon>Hexacorallia</taxon>
        <taxon>Scleractinia</taxon>
        <taxon>Caryophylliina</taxon>
        <taxon>Caryophylliidae</taxon>
        <taxon>Desmophyllum</taxon>
    </lineage>
</organism>
<name>A0A9W9YNG7_9CNID</name>
<reference evidence="5" key="1">
    <citation type="submission" date="2023-01" db="EMBL/GenBank/DDBJ databases">
        <title>Genome assembly of the deep-sea coral Lophelia pertusa.</title>
        <authorList>
            <person name="Herrera S."/>
            <person name="Cordes E."/>
        </authorList>
    </citation>
    <scope>NUCLEOTIDE SEQUENCE</scope>
    <source>
        <strain evidence="5">USNM1676648</strain>
        <tissue evidence="5">Polyp</tissue>
    </source>
</reference>
<evidence type="ECO:0000259" key="4">
    <source>
        <dbReference type="Pfam" id="PF02902"/>
    </source>
</evidence>
<dbReference type="GO" id="GO:0006508">
    <property type="term" value="P:proteolysis"/>
    <property type="evidence" value="ECO:0007669"/>
    <property type="project" value="UniProtKB-KW"/>
</dbReference>
<keyword evidence="3" id="KW-0378">Hydrolase</keyword>
<evidence type="ECO:0000313" key="5">
    <source>
        <dbReference type="EMBL" id="KAJ7354923.1"/>
    </source>
</evidence>
<comment type="caution">
    <text evidence="5">The sequence shown here is derived from an EMBL/GenBank/DDBJ whole genome shotgun (WGS) entry which is preliminary data.</text>
</comment>
<protein>
    <recommendedName>
        <fullName evidence="4">Ubiquitin-like protease family profile domain-containing protein</fullName>
    </recommendedName>
</protein>
<feature type="domain" description="Ubiquitin-like protease family profile" evidence="4">
    <location>
        <begin position="155"/>
        <end position="240"/>
    </location>
</feature>
<evidence type="ECO:0000256" key="2">
    <source>
        <dbReference type="ARBA" id="ARBA00022670"/>
    </source>
</evidence>
<dbReference type="Gene3D" id="3.40.395.10">
    <property type="entry name" value="Adenoviral Proteinase, Chain A"/>
    <property type="match status" value="1"/>
</dbReference>
<sequence length="245" mass="28805">MVHYVRGVMNFWEGGEEIHPPGGTVILKRIKRYFQSHQAQVKASRERRRQRMLNRRNRLTMEKRDGEVRRVMMDEENHMTDEQIRQVGTSIPPVALAKVDVPDSDHEEVQQDLALRRNECKKVKVSYIPNEDITWAKEQLLQKWNAWVICKKGENHHWCLLCVLPKIQCTVVLDSASGMYIKPTHQRAVSKMWRILLVADGKLSLHDWSFNENSPNDMQQQDNDYDCYIFVCMFAELLLFLVPLS</sequence>
<accession>A0A9W9YNG7</accession>
<dbReference type="InterPro" id="IPR003653">
    <property type="entry name" value="Peptidase_C48_C"/>
</dbReference>
<keyword evidence="2" id="KW-0645">Protease</keyword>
<keyword evidence="6" id="KW-1185">Reference proteome</keyword>
<dbReference type="EMBL" id="MU827330">
    <property type="protein sequence ID" value="KAJ7354923.1"/>
    <property type="molecule type" value="Genomic_DNA"/>
</dbReference>
<evidence type="ECO:0000256" key="3">
    <source>
        <dbReference type="ARBA" id="ARBA00022801"/>
    </source>
</evidence>
<gene>
    <name evidence="5" type="ORF">OS493_029032</name>
</gene>
<dbReference type="GO" id="GO:0008234">
    <property type="term" value="F:cysteine-type peptidase activity"/>
    <property type="evidence" value="ECO:0007669"/>
    <property type="project" value="InterPro"/>
</dbReference>
<dbReference type="SUPFAM" id="SSF54001">
    <property type="entry name" value="Cysteine proteinases"/>
    <property type="match status" value="1"/>
</dbReference>
<evidence type="ECO:0000256" key="1">
    <source>
        <dbReference type="ARBA" id="ARBA00005234"/>
    </source>
</evidence>